<dbReference type="EC" id="2.3.2.27" evidence="2"/>
<dbReference type="InterPro" id="IPR013083">
    <property type="entry name" value="Znf_RING/FYVE/PHD"/>
</dbReference>
<dbReference type="OrthoDB" id="21204at2759"/>
<dbReference type="GO" id="GO:0000209">
    <property type="term" value="P:protein polyubiquitination"/>
    <property type="evidence" value="ECO:0007669"/>
    <property type="project" value="TreeGrafter"/>
</dbReference>
<dbReference type="Proteomes" id="UP000447873">
    <property type="component" value="Unassembled WGS sequence"/>
</dbReference>
<evidence type="ECO:0000256" key="1">
    <source>
        <dbReference type="ARBA" id="ARBA00000900"/>
    </source>
</evidence>
<proteinExistence type="predicted"/>
<keyword evidence="5" id="KW-0804">Transcription</keyword>
<comment type="catalytic activity">
    <reaction evidence="1">
        <text>S-ubiquitinyl-[E2 ubiquitin-conjugating enzyme]-L-cysteine + [acceptor protein]-L-lysine = [E2 ubiquitin-conjugating enzyme]-L-cysteine + N(6)-ubiquitinyl-[acceptor protein]-L-lysine.</text>
        <dbReference type="EC" id="2.3.2.27"/>
    </reaction>
</comment>
<evidence type="ECO:0000313" key="10">
    <source>
        <dbReference type="Proteomes" id="UP000447873"/>
    </source>
</evidence>
<keyword evidence="6" id="KW-0862">Zinc</keyword>
<accession>A0A8H3VS79</accession>
<keyword evidence="6" id="KW-0479">Metal-binding</keyword>
<dbReference type="PANTHER" id="PTHR46077:SF1">
    <property type="entry name" value="TOP1 BINDING ARGININE_SERINE RICH PROTEIN, E3 UBIQUITIN LIGASE"/>
    <property type="match status" value="1"/>
</dbReference>
<dbReference type="AlphaFoldDB" id="A0A8H3VS79"/>
<dbReference type="EMBL" id="WNWS01000010">
    <property type="protein sequence ID" value="KAE9988159.1"/>
    <property type="molecule type" value="Genomic_DNA"/>
</dbReference>
<evidence type="ECO:0000313" key="8">
    <source>
        <dbReference type="EMBL" id="KAE9988159.1"/>
    </source>
</evidence>
<evidence type="ECO:0000313" key="11">
    <source>
        <dbReference type="Proteomes" id="UP000490939"/>
    </source>
</evidence>
<dbReference type="Proteomes" id="UP000490939">
    <property type="component" value="Unassembled WGS sequence"/>
</dbReference>
<dbReference type="GO" id="GO:0008270">
    <property type="term" value="F:zinc ion binding"/>
    <property type="evidence" value="ECO:0007669"/>
    <property type="project" value="UniProtKB-KW"/>
</dbReference>
<evidence type="ECO:0000259" key="7">
    <source>
        <dbReference type="PROSITE" id="PS50089"/>
    </source>
</evidence>
<dbReference type="SUPFAM" id="SSF57850">
    <property type="entry name" value="RING/U-box"/>
    <property type="match status" value="1"/>
</dbReference>
<dbReference type="SMART" id="SM00184">
    <property type="entry name" value="RING"/>
    <property type="match status" value="1"/>
</dbReference>
<reference evidence="9 11" key="1">
    <citation type="submission" date="2019-07" db="EMBL/GenBank/DDBJ databases">
        <title>Venturia inaequalis Genome Resource.</title>
        <authorList>
            <person name="Lichtner F.J."/>
        </authorList>
    </citation>
    <scope>NUCLEOTIDE SEQUENCE [LARGE SCALE GENOMIC DNA]</scope>
    <source>
        <strain evidence="8 10">120213</strain>
        <strain evidence="9 11">DMI_063113</strain>
    </source>
</reference>
<dbReference type="GO" id="GO:0061630">
    <property type="term" value="F:ubiquitin protein ligase activity"/>
    <property type="evidence" value="ECO:0007669"/>
    <property type="project" value="UniProtKB-EC"/>
</dbReference>
<gene>
    <name evidence="9" type="ORF">EG327_010681</name>
    <name evidence="8" type="ORF">EG328_000115</name>
</gene>
<comment type="caution">
    <text evidence="9">The sequence shown here is derived from an EMBL/GenBank/DDBJ whole genome shotgun (WGS) entry which is preliminary data.</text>
</comment>
<dbReference type="PROSITE" id="PS50089">
    <property type="entry name" value="ZF_RING_2"/>
    <property type="match status" value="1"/>
</dbReference>
<evidence type="ECO:0000256" key="3">
    <source>
        <dbReference type="ARBA" id="ARBA00022679"/>
    </source>
</evidence>
<organism evidence="9 11">
    <name type="scientific">Venturia inaequalis</name>
    <name type="common">Apple scab fungus</name>
    <dbReference type="NCBI Taxonomy" id="5025"/>
    <lineage>
        <taxon>Eukaryota</taxon>
        <taxon>Fungi</taxon>
        <taxon>Dikarya</taxon>
        <taxon>Ascomycota</taxon>
        <taxon>Pezizomycotina</taxon>
        <taxon>Dothideomycetes</taxon>
        <taxon>Pleosporomycetidae</taxon>
        <taxon>Venturiales</taxon>
        <taxon>Venturiaceae</taxon>
        <taxon>Venturia</taxon>
    </lineage>
</organism>
<dbReference type="Pfam" id="PF13639">
    <property type="entry name" value="zf-RING_2"/>
    <property type="match status" value="1"/>
</dbReference>
<feature type="domain" description="RING-type" evidence="7">
    <location>
        <begin position="23"/>
        <end position="64"/>
    </location>
</feature>
<keyword evidence="3" id="KW-0808">Transferase</keyword>
<dbReference type="Gene3D" id="3.30.40.10">
    <property type="entry name" value="Zinc/RING finger domain, C3HC4 (zinc finger)"/>
    <property type="match status" value="1"/>
</dbReference>
<dbReference type="GO" id="GO:0006513">
    <property type="term" value="P:protein monoubiquitination"/>
    <property type="evidence" value="ECO:0007669"/>
    <property type="project" value="TreeGrafter"/>
</dbReference>
<dbReference type="PANTHER" id="PTHR46077">
    <property type="entry name" value="E3 UBIQUITIN-PROTEIN LIGASE TOPORS"/>
    <property type="match status" value="1"/>
</dbReference>
<evidence type="ECO:0000256" key="5">
    <source>
        <dbReference type="ARBA" id="ARBA00023163"/>
    </source>
</evidence>
<evidence type="ECO:0000313" key="9">
    <source>
        <dbReference type="EMBL" id="KAE9991894.1"/>
    </source>
</evidence>
<name>A0A8H3VS79_VENIN</name>
<sequence length="294" mass="33668">MDTKEQSISRADVSNIPSAADSCVICLETLSERAVTVPCNHVNFDFICILSWLLDQQARCPLCKTEVTAVQYAFDSPTNFKTFHIPSKTSAIYKSVSRNVSLPSRSRRRAPSPPPAINNALLRRKFVYRHNLYSMHVGTNRVSKYRNITPTAFFVSTDLQSRARKWIRRELQVFEFLSPDYAPSTTNASSTPERDTRSRSIVSNNVEALLEYMILILKKVQIKGADGRAEDLVQEFLGRENARLFLHELEAWLRTPCHSLEEWDGVVQYAVEIPYPLPEIRKRRATTMDRREVG</sequence>
<dbReference type="EMBL" id="WNWR01000078">
    <property type="protein sequence ID" value="KAE9991894.1"/>
    <property type="molecule type" value="Genomic_DNA"/>
</dbReference>
<protein>
    <recommendedName>
        <fullName evidence="2">RING-type E3 ubiquitin transferase</fullName>
        <ecNumber evidence="2">2.3.2.27</ecNumber>
    </recommendedName>
</protein>
<keyword evidence="4" id="KW-0805">Transcription regulation</keyword>
<keyword evidence="6" id="KW-0863">Zinc-finger</keyword>
<evidence type="ECO:0000256" key="4">
    <source>
        <dbReference type="ARBA" id="ARBA00023015"/>
    </source>
</evidence>
<keyword evidence="11" id="KW-1185">Reference proteome</keyword>
<dbReference type="InterPro" id="IPR001841">
    <property type="entry name" value="Znf_RING"/>
</dbReference>
<evidence type="ECO:0000256" key="6">
    <source>
        <dbReference type="PROSITE-ProRule" id="PRU00175"/>
    </source>
</evidence>
<evidence type="ECO:0000256" key="2">
    <source>
        <dbReference type="ARBA" id="ARBA00012483"/>
    </source>
</evidence>